<dbReference type="Proteomes" id="UP000694300">
    <property type="component" value="Unassembled WGS sequence"/>
</dbReference>
<dbReference type="PANTHER" id="PTHR47628">
    <property type="match status" value="1"/>
</dbReference>
<name>A0ABS6U9Q0_9PSEU</name>
<gene>
    <name evidence="3" type="ORF">I4I82_13530</name>
</gene>
<organism evidence="3 4">
    <name type="scientific">Pseudonocardia oceani</name>
    <dbReference type="NCBI Taxonomy" id="2792013"/>
    <lineage>
        <taxon>Bacteria</taxon>
        <taxon>Bacillati</taxon>
        <taxon>Actinomycetota</taxon>
        <taxon>Actinomycetes</taxon>
        <taxon>Pseudonocardiales</taxon>
        <taxon>Pseudonocardiaceae</taxon>
        <taxon>Pseudonocardia</taxon>
    </lineage>
</organism>
<dbReference type="EMBL" id="JADQDF010000001">
    <property type="protein sequence ID" value="MBW0128698.1"/>
    <property type="molecule type" value="Genomic_DNA"/>
</dbReference>
<evidence type="ECO:0000313" key="3">
    <source>
        <dbReference type="EMBL" id="MBW0128698.1"/>
    </source>
</evidence>
<feature type="domain" description="Leucine-binding protein" evidence="2">
    <location>
        <begin position="2"/>
        <end position="333"/>
    </location>
</feature>
<protein>
    <submittedName>
        <fullName evidence="3">Substrate-binding domain-containing protein</fullName>
    </submittedName>
</protein>
<keyword evidence="4" id="KW-1185">Reference proteome</keyword>
<sequence>MALVVPLQGPAGIFGPSCESCAAMAAEEINAAGGVLGRELNLVPVDGGAEPEVVAREVDALIRAGAVEAVTGWHISAVREAVAPTIDGRVPYAYTALYEGGEHRPGVFLTGETPDLQLGPALEWFASSVGVRRWAIVGDDYVWPRRSARAAHRYLRRMGGEVCDEVYVPLGTTDFSRVLHRIEASGCEAVLMLLIGDDAVEFNRAFSATGLDRDVLRFSSLIDENVLLASGADGTRGLMTSAGYFEDLTTTAGLDFAAAYFRRFGPDGPVLNSLGESCYEGVRLLTELVRRAGSVDVPTMTAVAEGLAYEGPRGTVEVRDRHLRQRVFLAAADGVSWDVLQEL</sequence>
<dbReference type="Pfam" id="PF13458">
    <property type="entry name" value="Peripla_BP_6"/>
    <property type="match status" value="1"/>
</dbReference>
<evidence type="ECO:0000259" key="2">
    <source>
        <dbReference type="Pfam" id="PF13458"/>
    </source>
</evidence>
<dbReference type="PANTHER" id="PTHR47628:SF1">
    <property type="entry name" value="ALIPHATIC AMIDASE EXPRESSION-REGULATING PROTEIN"/>
    <property type="match status" value="1"/>
</dbReference>
<keyword evidence="1" id="KW-0732">Signal</keyword>
<comment type="caution">
    <text evidence="3">The sequence shown here is derived from an EMBL/GenBank/DDBJ whole genome shotgun (WGS) entry which is preliminary data.</text>
</comment>
<dbReference type="InterPro" id="IPR028081">
    <property type="entry name" value="Leu-bd"/>
</dbReference>
<evidence type="ECO:0000313" key="4">
    <source>
        <dbReference type="Proteomes" id="UP000694300"/>
    </source>
</evidence>
<proteinExistence type="predicted"/>
<dbReference type="CDD" id="cd06358">
    <property type="entry name" value="PBP1_NHase"/>
    <property type="match status" value="1"/>
</dbReference>
<accession>A0ABS6U9Q0</accession>
<evidence type="ECO:0000256" key="1">
    <source>
        <dbReference type="ARBA" id="ARBA00022729"/>
    </source>
</evidence>
<reference evidence="3 4" key="1">
    <citation type="submission" date="2020-11" db="EMBL/GenBank/DDBJ databases">
        <title>Pseudonocardia abyssalis sp. nov. and Pseudonocardia oceani sp. nov., description and phylogenomic analysis of two novel actinomycetes isolated from the deep Southern Ocean.</title>
        <authorList>
            <person name="Parra J."/>
        </authorList>
    </citation>
    <scope>NUCLEOTIDE SEQUENCE [LARGE SCALE GENOMIC DNA]</scope>
    <source>
        <strain evidence="4">KRD185</strain>
    </source>
</reference>